<protein>
    <submittedName>
        <fullName evidence="1">Uncharacterized protein</fullName>
    </submittedName>
</protein>
<proteinExistence type="predicted"/>
<comment type="caution">
    <text evidence="1">The sequence shown here is derived from an EMBL/GenBank/DDBJ whole genome shotgun (WGS) entry which is preliminary data.</text>
</comment>
<dbReference type="PANTHER" id="PTHR35546">
    <property type="entry name" value="F-BOX PROTEIN INTERACTION DOMAIN PROTEIN-RELATED"/>
    <property type="match status" value="1"/>
</dbReference>
<evidence type="ECO:0000313" key="2">
    <source>
        <dbReference type="Proteomes" id="UP001371456"/>
    </source>
</evidence>
<gene>
    <name evidence="1" type="ORF">RDI58_009216</name>
</gene>
<dbReference type="EMBL" id="JBANQN010000003">
    <property type="protein sequence ID" value="KAK6795761.1"/>
    <property type="molecule type" value="Genomic_DNA"/>
</dbReference>
<dbReference type="PANTHER" id="PTHR35546:SF119">
    <property type="entry name" value="F-BOX_KELCH-REPEAT PROTEIN"/>
    <property type="match status" value="1"/>
</dbReference>
<organism evidence="1 2">
    <name type="scientific">Solanum bulbocastanum</name>
    <name type="common">Wild potato</name>
    <dbReference type="NCBI Taxonomy" id="147425"/>
    <lineage>
        <taxon>Eukaryota</taxon>
        <taxon>Viridiplantae</taxon>
        <taxon>Streptophyta</taxon>
        <taxon>Embryophyta</taxon>
        <taxon>Tracheophyta</taxon>
        <taxon>Spermatophyta</taxon>
        <taxon>Magnoliopsida</taxon>
        <taxon>eudicotyledons</taxon>
        <taxon>Gunneridae</taxon>
        <taxon>Pentapetalae</taxon>
        <taxon>asterids</taxon>
        <taxon>lamiids</taxon>
        <taxon>Solanales</taxon>
        <taxon>Solanaceae</taxon>
        <taxon>Solanoideae</taxon>
        <taxon>Solaneae</taxon>
        <taxon>Solanum</taxon>
    </lineage>
</organism>
<sequence length="246" mass="28028">MGKVSCTKSGSVKADIETSDIIDYYIVNVLTKQWIGLPPTPLEINSHYREDESVGFLIEPNCVDNAARYEYLVLRTSIVACGRILNTCTYKRDDVFDCVLAFDPFTNDPAQFLCVIDFPVEARDIRCLACKLGVCGGRLQFAQLILQPCGYLCISIWELGDDHRMGIWTLVHQRIPTDKAFRVPKRATQWVSVLGFHPYNEDLICFLAVISPRSLEPEVELHHVVPITHNWWPTPVRQSLWTQSLD</sequence>
<name>A0AAN8YKU8_SOLBU</name>
<accession>A0AAN8YKU8</accession>
<keyword evidence="2" id="KW-1185">Reference proteome</keyword>
<reference evidence="1 2" key="1">
    <citation type="submission" date="2024-02" db="EMBL/GenBank/DDBJ databases">
        <title>de novo genome assembly of Solanum bulbocastanum strain 11H21.</title>
        <authorList>
            <person name="Hosaka A.J."/>
        </authorList>
    </citation>
    <scope>NUCLEOTIDE SEQUENCE [LARGE SCALE GENOMIC DNA]</scope>
    <source>
        <tissue evidence="1">Young leaves</tissue>
    </source>
</reference>
<dbReference type="InterPro" id="IPR055290">
    <property type="entry name" value="At3g26010-like"/>
</dbReference>
<evidence type="ECO:0000313" key="1">
    <source>
        <dbReference type="EMBL" id="KAK6795761.1"/>
    </source>
</evidence>
<dbReference type="AlphaFoldDB" id="A0AAN8YKU8"/>
<dbReference type="Proteomes" id="UP001371456">
    <property type="component" value="Unassembled WGS sequence"/>
</dbReference>